<dbReference type="RefSeq" id="WP_078423409.1">
    <property type="nucleotide sequence ID" value="NZ_CP017018.1"/>
</dbReference>
<organism evidence="1 2">
    <name type="scientific">Campylobacter pinnipediorum subsp. caledonicus</name>
    <dbReference type="NCBI Taxonomy" id="1874362"/>
    <lineage>
        <taxon>Bacteria</taxon>
        <taxon>Pseudomonadati</taxon>
        <taxon>Campylobacterota</taxon>
        <taxon>Epsilonproteobacteria</taxon>
        <taxon>Campylobacterales</taxon>
        <taxon>Campylobacteraceae</taxon>
        <taxon>Campylobacter</taxon>
    </lineage>
</organism>
<dbReference type="SUPFAM" id="SSF47336">
    <property type="entry name" value="ACP-like"/>
    <property type="match status" value="1"/>
</dbReference>
<evidence type="ECO:0000313" key="2">
    <source>
        <dbReference type="Proteomes" id="UP000190868"/>
    </source>
</evidence>
<keyword evidence="2" id="KW-1185">Reference proteome</keyword>
<evidence type="ECO:0008006" key="3">
    <source>
        <dbReference type="Google" id="ProtNLM"/>
    </source>
</evidence>
<evidence type="ECO:0000313" key="1">
    <source>
        <dbReference type="EMBL" id="AQW87796.1"/>
    </source>
</evidence>
<protein>
    <recommendedName>
        <fullName evidence="3">Acyl carrier protein</fullName>
    </recommendedName>
</protein>
<dbReference type="AlphaFoldDB" id="A0A1S6U7S7"/>
<dbReference type="Proteomes" id="UP000190868">
    <property type="component" value="Chromosome"/>
</dbReference>
<dbReference type="InterPro" id="IPR036736">
    <property type="entry name" value="ACP-like_sf"/>
</dbReference>
<accession>A0A1S6U7S7</accession>
<dbReference type="EMBL" id="CP017258">
    <property type="protein sequence ID" value="AQW87796.1"/>
    <property type="molecule type" value="Genomic_DNA"/>
</dbReference>
<name>A0A1S6U7S7_9BACT</name>
<sequence length="76" mass="8752">MNHLKRIFEKIGKPNIDVTAKNMITSGILDSIDIMKIIVEIDTIIGKPLDSKFIKIENFESFDKIENMIKEAMNEQ</sequence>
<dbReference type="Gene3D" id="1.10.1200.10">
    <property type="entry name" value="ACP-like"/>
    <property type="match status" value="1"/>
</dbReference>
<reference evidence="2" key="1">
    <citation type="submission" date="2016-09" db="EMBL/GenBank/DDBJ databases">
        <title>Comparative genomics of the Campylobacter concisus group.</title>
        <authorList>
            <person name="Miller W.G."/>
            <person name="Yee E."/>
            <person name="Chapman M.H."/>
            <person name="Huynh S."/>
            <person name="Bono J.L."/>
            <person name="On S.L.W."/>
            <person name="StLeger J."/>
            <person name="Foster G."/>
            <person name="Parker C.T."/>
        </authorList>
    </citation>
    <scope>NUCLEOTIDE SEQUENCE [LARGE SCALE GENOMIC DNA]</scope>
    <source>
        <strain evidence="2">RM18021</strain>
    </source>
</reference>
<dbReference type="GeneID" id="56566625"/>
<proteinExistence type="predicted"/>
<gene>
    <name evidence="1" type="ORF">CPIN18021_0990</name>
</gene>
<dbReference type="KEGG" id="cpin:CPIN18020_0988"/>